<dbReference type="GO" id="GO:0004300">
    <property type="term" value="F:enoyl-CoA hydratase activity"/>
    <property type="evidence" value="ECO:0007669"/>
    <property type="project" value="UniProtKB-EC"/>
</dbReference>
<comment type="catalytic activity">
    <reaction evidence="4">
        <text>a (3S)-3-hydroxyacyl-CoA = a (2E)-enoyl-CoA + H2O</text>
        <dbReference type="Rhea" id="RHEA:16105"/>
        <dbReference type="ChEBI" id="CHEBI:15377"/>
        <dbReference type="ChEBI" id="CHEBI:57318"/>
        <dbReference type="ChEBI" id="CHEBI:58856"/>
        <dbReference type="EC" id="4.2.1.17"/>
    </reaction>
</comment>
<evidence type="ECO:0000313" key="6">
    <source>
        <dbReference type="EMBL" id="NIH93126.1"/>
    </source>
</evidence>
<gene>
    <name evidence="6" type="ORF">FHU31_000082</name>
</gene>
<evidence type="ECO:0000256" key="5">
    <source>
        <dbReference type="ARBA" id="ARBA00023717"/>
    </source>
</evidence>
<sequence>MAEHLDALPHDEVVHEYRTLLVDTDGGVAVITLNRPERRNAFGDGMRAELADAYRRCDADHTVRAVVLTGAPPAFCAGADLGAGDQTFAEPGAGFSAAGIEVPAWSLDKPVIAAVNGHAIGLGLTLALQCDIRIFAADARYGVVQVRRGVVGDAYAHWVLPRLVGISAAAEILLTGATFDGRRAVELGLGSTALPAAEVLPTAVEIARDIAEHTAPMSVAASKRLLWDSFGLTREQVGARETEIHRQVMAHEDAREGVRAHLAGRAPRWTGAPVDPTR</sequence>
<comment type="caution">
    <text evidence="6">The sequence shown here is derived from an EMBL/GenBank/DDBJ whole genome shotgun (WGS) entry which is preliminary data.</text>
</comment>
<name>A0A7X5R4I6_9MYCO</name>
<evidence type="ECO:0000256" key="3">
    <source>
        <dbReference type="ARBA" id="ARBA00023239"/>
    </source>
</evidence>
<dbReference type="GO" id="GO:0006635">
    <property type="term" value="P:fatty acid beta-oxidation"/>
    <property type="evidence" value="ECO:0007669"/>
    <property type="project" value="TreeGrafter"/>
</dbReference>
<evidence type="ECO:0000313" key="7">
    <source>
        <dbReference type="Proteomes" id="UP000547444"/>
    </source>
</evidence>
<dbReference type="CDD" id="cd06558">
    <property type="entry name" value="crotonase-like"/>
    <property type="match status" value="1"/>
</dbReference>
<dbReference type="Pfam" id="PF00378">
    <property type="entry name" value="ECH_1"/>
    <property type="match status" value="1"/>
</dbReference>
<dbReference type="InterPro" id="IPR014748">
    <property type="entry name" value="Enoyl-CoA_hydra_C"/>
</dbReference>
<dbReference type="PANTHER" id="PTHR11941">
    <property type="entry name" value="ENOYL-COA HYDRATASE-RELATED"/>
    <property type="match status" value="1"/>
</dbReference>
<reference evidence="6 7" key="1">
    <citation type="submission" date="2020-03" db="EMBL/GenBank/DDBJ databases">
        <title>Sequencing the genomes of 1000 actinobacteria strains.</title>
        <authorList>
            <person name="Klenk H.-P."/>
        </authorList>
    </citation>
    <scope>NUCLEOTIDE SEQUENCE [LARGE SCALE GENOMIC DNA]</scope>
    <source>
        <strain evidence="6 7">DSM 44556</strain>
    </source>
</reference>
<dbReference type="Proteomes" id="UP000547444">
    <property type="component" value="Unassembled WGS sequence"/>
</dbReference>
<keyword evidence="7" id="KW-1185">Reference proteome</keyword>
<dbReference type="Gene3D" id="3.90.226.10">
    <property type="entry name" value="2-enoyl-CoA Hydratase, Chain A, domain 1"/>
    <property type="match status" value="1"/>
</dbReference>
<evidence type="ECO:0000256" key="2">
    <source>
        <dbReference type="ARBA" id="ARBA00023098"/>
    </source>
</evidence>
<protein>
    <submittedName>
        <fullName evidence="6">Enoyl-CoA hydratase/carnithine racemase</fullName>
    </submittedName>
</protein>
<dbReference type="Gene3D" id="1.10.12.10">
    <property type="entry name" value="Lyase 2-enoyl-coa Hydratase, Chain A, domain 2"/>
    <property type="match status" value="1"/>
</dbReference>
<organism evidence="6 7">
    <name type="scientific">Mycolicibacterium fluoranthenivorans</name>
    <dbReference type="NCBI Taxonomy" id="258505"/>
    <lineage>
        <taxon>Bacteria</taxon>
        <taxon>Bacillati</taxon>
        <taxon>Actinomycetota</taxon>
        <taxon>Actinomycetes</taxon>
        <taxon>Mycobacteriales</taxon>
        <taxon>Mycobacteriaceae</taxon>
        <taxon>Mycolicibacterium</taxon>
    </lineage>
</organism>
<keyword evidence="3" id="KW-0456">Lyase</keyword>
<dbReference type="PANTHER" id="PTHR11941:SF54">
    <property type="entry name" value="ENOYL-COA HYDRATASE, MITOCHONDRIAL"/>
    <property type="match status" value="1"/>
</dbReference>
<proteinExistence type="inferred from homology"/>
<dbReference type="EMBL" id="JAANOW010000001">
    <property type="protein sequence ID" value="NIH93126.1"/>
    <property type="molecule type" value="Genomic_DNA"/>
</dbReference>
<comment type="catalytic activity">
    <reaction evidence="5">
        <text>a 4-saturated-(3S)-3-hydroxyacyl-CoA = a (3E)-enoyl-CoA + H2O</text>
        <dbReference type="Rhea" id="RHEA:20724"/>
        <dbReference type="ChEBI" id="CHEBI:15377"/>
        <dbReference type="ChEBI" id="CHEBI:58521"/>
        <dbReference type="ChEBI" id="CHEBI:137480"/>
        <dbReference type="EC" id="4.2.1.17"/>
    </reaction>
</comment>
<accession>A0A7X5R4I6</accession>
<dbReference type="RefSeq" id="WP_409371196.1">
    <property type="nucleotide sequence ID" value="NZ_JAANOW010000001.1"/>
</dbReference>
<evidence type="ECO:0000256" key="1">
    <source>
        <dbReference type="ARBA" id="ARBA00005254"/>
    </source>
</evidence>
<dbReference type="InterPro" id="IPR029045">
    <property type="entry name" value="ClpP/crotonase-like_dom_sf"/>
</dbReference>
<comment type="similarity">
    <text evidence="1">Belongs to the enoyl-CoA hydratase/isomerase family.</text>
</comment>
<dbReference type="AlphaFoldDB" id="A0A7X5R4I6"/>
<dbReference type="InterPro" id="IPR001753">
    <property type="entry name" value="Enoyl-CoA_hydra/iso"/>
</dbReference>
<dbReference type="SUPFAM" id="SSF52096">
    <property type="entry name" value="ClpP/crotonase"/>
    <property type="match status" value="1"/>
</dbReference>
<evidence type="ECO:0000256" key="4">
    <source>
        <dbReference type="ARBA" id="ARBA00023709"/>
    </source>
</evidence>
<keyword evidence="2" id="KW-0443">Lipid metabolism</keyword>